<dbReference type="CDD" id="cd17598">
    <property type="entry name" value="REC_hyHK"/>
    <property type="match status" value="1"/>
</dbReference>
<keyword evidence="1" id="KW-0597">Phosphoprotein</keyword>
<dbReference type="Gene3D" id="3.30.450.40">
    <property type="match status" value="2"/>
</dbReference>
<gene>
    <name evidence="8" type="primary">nifL_10</name>
    <name evidence="8" type="ORF">GALL_258340</name>
</gene>
<dbReference type="SMART" id="SM00091">
    <property type="entry name" value="PAS"/>
    <property type="match status" value="2"/>
</dbReference>
<dbReference type="InterPro" id="IPR003018">
    <property type="entry name" value="GAF"/>
</dbReference>
<evidence type="ECO:0000256" key="4">
    <source>
        <dbReference type="ARBA" id="ARBA00023012"/>
    </source>
</evidence>
<dbReference type="InterPro" id="IPR011006">
    <property type="entry name" value="CheY-like_superfamily"/>
</dbReference>
<dbReference type="CDD" id="cd00130">
    <property type="entry name" value="PAS"/>
    <property type="match status" value="2"/>
</dbReference>
<comment type="caution">
    <text evidence="8">The sequence shown here is derived from an EMBL/GenBank/DDBJ whole genome shotgun (WGS) entry which is preliminary data.</text>
</comment>
<feature type="domain" description="Response regulatory" evidence="5">
    <location>
        <begin position="10"/>
        <end position="126"/>
    </location>
</feature>
<feature type="domain" description="PAC" evidence="7">
    <location>
        <begin position="749"/>
        <end position="803"/>
    </location>
</feature>
<reference evidence="8" key="1">
    <citation type="submission" date="2016-10" db="EMBL/GenBank/DDBJ databases">
        <title>Sequence of Gallionella enrichment culture.</title>
        <authorList>
            <person name="Poehlein A."/>
            <person name="Muehling M."/>
            <person name="Daniel R."/>
        </authorList>
    </citation>
    <scope>NUCLEOTIDE SEQUENCE</scope>
</reference>
<dbReference type="PROSITE" id="PS50113">
    <property type="entry name" value="PAC"/>
    <property type="match status" value="2"/>
</dbReference>
<dbReference type="InterPro" id="IPR000014">
    <property type="entry name" value="PAS"/>
</dbReference>
<sequence length="848" mass="95437">MKFEMNNSLDILIAEDSRTQAEQLSYLLEQHGYRVTVAANGKLALLAAQAKKPTLIISDIVMPEMNGYELCKAIKSDEKLKDIPVILVTTLSDSHDVIRGLECGADNFIRKPYDERYLLSRIDYLLMNLDMRKDLRMRVGVEINLGGQKYFINSERQQILDLLISTYEEAVHINSELKQREAELEYSNQVLNGFGHIVAGLNHAITEREVAEAALERALELPGIQAGWISLWEEESGFRLVAARNMPPALLREGAMDGLCDCRRRFLAGELDHVTNIMECERLKTAKGDTSGLRYHASVPLWTGNRGMGVMNLVGAEQGLFDEVELKMLYVVGNQVAVALERARLHEHLETLVEERTAKLEAEIVERKRIEKEQARLVAIIEATPDFVATGDLDGHALYMNQAGLRMLGYEPGQDVSELRVGGGQPDWALKLALETSIPHAIEHGTWSGESAFLRPDGKEIPVLQVVIAHKRPDESVEYLSTIAHDITQRKENEVRIARLNRIYSLLSGINTTIVRVREEDELFREACRIAVEYGKFTFAWIGKFDADSQQVTPVAQAGRDDGYLAKINLTSRENTAGNCPLIANALTEAKPVICNDIASDERMAAWRSEALSRGYHSVVVLPLILGGKPVGVFVLYAPESGVFDDEEIRLLVEMSLDMNYALENFRLEVRHKQAEDELRKLSQAVEQTPSSIVITDLDANLVYVNDAFVKATGYSRAEAIGQNPRILHSDKNPRAAYDDMWTHLTRGEMWKGELINRRKDGSEYVESIMISPVRDSNGHVTHYLGIKEDITERKLAESKLSEQVEELRRWHEATLGREMRTLELKREVNELLGQAGQPPRYSSTEPN</sequence>
<dbReference type="Pfam" id="PF13185">
    <property type="entry name" value="GAF_2"/>
    <property type="match status" value="2"/>
</dbReference>
<evidence type="ECO:0000259" key="6">
    <source>
        <dbReference type="PROSITE" id="PS50112"/>
    </source>
</evidence>
<dbReference type="InterPro" id="IPR029016">
    <property type="entry name" value="GAF-like_dom_sf"/>
</dbReference>
<dbReference type="GO" id="GO:0000160">
    <property type="term" value="P:phosphorelay signal transduction system"/>
    <property type="evidence" value="ECO:0007669"/>
    <property type="project" value="UniProtKB-KW"/>
</dbReference>
<keyword evidence="3" id="KW-0418">Kinase</keyword>
<feature type="domain" description="PAC" evidence="7">
    <location>
        <begin position="447"/>
        <end position="499"/>
    </location>
</feature>
<dbReference type="InterPro" id="IPR035965">
    <property type="entry name" value="PAS-like_dom_sf"/>
</dbReference>
<dbReference type="SMART" id="SM00448">
    <property type="entry name" value="REC"/>
    <property type="match status" value="1"/>
</dbReference>
<dbReference type="Gene3D" id="3.30.450.20">
    <property type="entry name" value="PAS domain"/>
    <property type="match status" value="2"/>
</dbReference>
<evidence type="ECO:0000259" key="5">
    <source>
        <dbReference type="PROSITE" id="PS50110"/>
    </source>
</evidence>
<organism evidence="8">
    <name type="scientific">mine drainage metagenome</name>
    <dbReference type="NCBI Taxonomy" id="410659"/>
    <lineage>
        <taxon>unclassified sequences</taxon>
        <taxon>metagenomes</taxon>
        <taxon>ecological metagenomes</taxon>
    </lineage>
</organism>
<keyword evidence="4" id="KW-0902">Two-component regulatory system</keyword>
<dbReference type="SUPFAM" id="SSF55785">
    <property type="entry name" value="PYP-like sensor domain (PAS domain)"/>
    <property type="match status" value="2"/>
</dbReference>
<dbReference type="SUPFAM" id="SSF55781">
    <property type="entry name" value="GAF domain-like"/>
    <property type="match status" value="2"/>
</dbReference>
<dbReference type="PANTHER" id="PTHR44591:SF14">
    <property type="entry name" value="PROTEIN PILG"/>
    <property type="match status" value="1"/>
</dbReference>
<dbReference type="InterPro" id="IPR000700">
    <property type="entry name" value="PAS-assoc_C"/>
</dbReference>
<accession>A0A1J5R893</accession>
<dbReference type="PROSITE" id="PS50112">
    <property type="entry name" value="PAS"/>
    <property type="match status" value="2"/>
</dbReference>
<dbReference type="AlphaFoldDB" id="A0A1J5R893"/>
<dbReference type="SUPFAM" id="SSF52172">
    <property type="entry name" value="CheY-like"/>
    <property type="match status" value="1"/>
</dbReference>
<dbReference type="NCBIfam" id="TIGR00229">
    <property type="entry name" value="sensory_box"/>
    <property type="match status" value="2"/>
</dbReference>
<dbReference type="SMART" id="SM00065">
    <property type="entry name" value="GAF"/>
    <property type="match status" value="2"/>
</dbReference>
<dbReference type="SMART" id="SM00086">
    <property type="entry name" value="PAC"/>
    <property type="match status" value="2"/>
</dbReference>
<dbReference type="InterPro" id="IPR050595">
    <property type="entry name" value="Bact_response_regulator"/>
</dbReference>
<dbReference type="EMBL" id="MLJW01000237">
    <property type="protein sequence ID" value="OIQ92238.1"/>
    <property type="molecule type" value="Genomic_DNA"/>
</dbReference>
<dbReference type="InterPro" id="IPR001789">
    <property type="entry name" value="Sig_transdc_resp-reg_receiver"/>
</dbReference>
<feature type="domain" description="PAS" evidence="6">
    <location>
        <begin position="678"/>
        <end position="731"/>
    </location>
</feature>
<evidence type="ECO:0000256" key="2">
    <source>
        <dbReference type="ARBA" id="ARBA00022679"/>
    </source>
</evidence>
<dbReference type="PANTHER" id="PTHR44591">
    <property type="entry name" value="STRESS RESPONSE REGULATOR PROTEIN 1"/>
    <property type="match status" value="1"/>
</dbReference>
<protein>
    <submittedName>
        <fullName evidence="8">Nitrogen fixation regulatory protein</fullName>
    </submittedName>
</protein>
<dbReference type="Gene3D" id="3.40.50.2300">
    <property type="match status" value="1"/>
</dbReference>
<dbReference type="Pfam" id="PF00072">
    <property type="entry name" value="Response_reg"/>
    <property type="match status" value="1"/>
</dbReference>
<proteinExistence type="predicted"/>
<evidence type="ECO:0000256" key="1">
    <source>
        <dbReference type="ARBA" id="ARBA00022553"/>
    </source>
</evidence>
<dbReference type="PROSITE" id="PS50110">
    <property type="entry name" value="RESPONSE_REGULATORY"/>
    <property type="match status" value="1"/>
</dbReference>
<evidence type="ECO:0000256" key="3">
    <source>
        <dbReference type="ARBA" id="ARBA00022777"/>
    </source>
</evidence>
<dbReference type="GO" id="GO:0016301">
    <property type="term" value="F:kinase activity"/>
    <property type="evidence" value="ECO:0007669"/>
    <property type="project" value="UniProtKB-KW"/>
</dbReference>
<name>A0A1J5R893_9ZZZZ</name>
<evidence type="ECO:0000259" key="7">
    <source>
        <dbReference type="PROSITE" id="PS50113"/>
    </source>
</evidence>
<evidence type="ECO:0000313" key="8">
    <source>
        <dbReference type="EMBL" id="OIQ92238.1"/>
    </source>
</evidence>
<feature type="domain" description="PAS" evidence="6">
    <location>
        <begin position="373"/>
        <end position="414"/>
    </location>
</feature>
<dbReference type="InterPro" id="IPR001610">
    <property type="entry name" value="PAC"/>
</dbReference>
<dbReference type="Pfam" id="PF13426">
    <property type="entry name" value="PAS_9"/>
    <property type="match status" value="2"/>
</dbReference>
<keyword evidence="2" id="KW-0808">Transferase</keyword>